<feature type="domain" description="Class II aldolase/adducin N-terminal" evidence="3">
    <location>
        <begin position="25"/>
        <end position="203"/>
    </location>
</feature>
<dbReference type="PANTHER" id="PTHR22789:SF0">
    <property type="entry name" value="3-OXO-TETRONATE 4-PHOSPHATE DECARBOXYLASE-RELATED"/>
    <property type="match status" value="1"/>
</dbReference>
<dbReference type="SUPFAM" id="SSF53639">
    <property type="entry name" value="AraD/HMP-PK domain-like"/>
    <property type="match status" value="1"/>
</dbReference>
<proteinExistence type="predicted"/>
<dbReference type="GO" id="GO:0046872">
    <property type="term" value="F:metal ion binding"/>
    <property type="evidence" value="ECO:0007669"/>
    <property type="project" value="UniProtKB-KW"/>
</dbReference>
<dbReference type="GO" id="GO:0005829">
    <property type="term" value="C:cytosol"/>
    <property type="evidence" value="ECO:0007669"/>
    <property type="project" value="TreeGrafter"/>
</dbReference>
<evidence type="ECO:0000313" key="4">
    <source>
        <dbReference type="EMBL" id="AEF84466.1"/>
    </source>
</evidence>
<dbReference type="GO" id="GO:0019323">
    <property type="term" value="P:pentose catabolic process"/>
    <property type="evidence" value="ECO:0007669"/>
    <property type="project" value="TreeGrafter"/>
</dbReference>
<dbReference type="eggNOG" id="COG0235">
    <property type="taxonomic scope" value="Bacteria"/>
</dbReference>
<dbReference type="InterPro" id="IPR001303">
    <property type="entry name" value="Aldolase_II/adducin_N"/>
</dbReference>
<dbReference type="EMBL" id="CP001843">
    <property type="protein sequence ID" value="AEF84466.1"/>
    <property type="molecule type" value="Genomic_DNA"/>
</dbReference>
<protein>
    <submittedName>
        <fullName evidence="4">Class II aldolase and adducin N-terminal domain protein</fullName>
    </submittedName>
</protein>
<evidence type="ECO:0000256" key="1">
    <source>
        <dbReference type="ARBA" id="ARBA00022723"/>
    </source>
</evidence>
<dbReference type="STRING" id="545694.TREPR_0034"/>
<dbReference type="SMART" id="SM01007">
    <property type="entry name" value="Aldolase_II"/>
    <property type="match status" value="1"/>
</dbReference>
<organism evidence="4 5">
    <name type="scientific">Treponema primitia (strain ATCC BAA-887 / DSM 12427 / ZAS-2)</name>
    <dbReference type="NCBI Taxonomy" id="545694"/>
    <lineage>
        <taxon>Bacteria</taxon>
        <taxon>Pseudomonadati</taxon>
        <taxon>Spirochaetota</taxon>
        <taxon>Spirochaetia</taxon>
        <taxon>Spirochaetales</taxon>
        <taxon>Treponemataceae</taxon>
        <taxon>Treponema</taxon>
    </lineage>
</organism>
<dbReference type="HOGENOM" id="CLU_088910_0_0_12"/>
<evidence type="ECO:0000313" key="5">
    <source>
        <dbReference type="Proteomes" id="UP000009223"/>
    </source>
</evidence>
<evidence type="ECO:0000259" key="3">
    <source>
        <dbReference type="SMART" id="SM01007"/>
    </source>
</evidence>
<dbReference type="RefSeq" id="WP_015706421.1">
    <property type="nucleotide sequence ID" value="NC_015578.1"/>
</dbReference>
<dbReference type="Gene3D" id="3.40.225.10">
    <property type="entry name" value="Class II aldolase/adducin N-terminal domain"/>
    <property type="match status" value="1"/>
</dbReference>
<keyword evidence="2" id="KW-0456">Lyase</keyword>
<gene>
    <name evidence="4" type="ordered locus">TREPR_0034</name>
</gene>
<name>F5YNX5_TREPZ</name>
<evidence type="ECO:0000256" key="2">
    <source>
        <dbReference type="ARBA" id="ARBA00023239"/>
    </source>
</evidence>
<dbReference type="Proteomes" id="UP000009223">
    <property type="component" value="Chromosome"/>
</dbReference>
<dbReference type="GO" id="GO:0016832">
    <property type="term" value="F:aldehyde-lyase activity"/>
    <property type="evidence" value="ECO:0007669"/>
    <property type="project" value="TreeGrafter"/>
</dbReference>
<reference evidence="5" key="1">
    <citation type="submission" date="2009-12" db="EMBL/GenBank/DDBJ databases">
        <title>Complete sequence of Treponema primitia strain ZAS-2.</title>
        <authorList>
            <person name="Tetu S.G."/>
            <person name="Matson E."/>
            <person name="Ren Q."/>
            <person name="Seshadri R."/>
            <person name="Elbourne L."/>
            <person name="Hassan K.A."/>
            <person name="Durkin A."/>
            <person name="Radune D."/>
            <person name="Mohamoud Y."/>
            <person name="Shay R."/>
            <person name="Jin S."/>
            <person name="Zhang X."/>
            <person name="Lucey K."/>
            <person name="Ballor N.R."/>
            <person name="Ottesen E."/>
            <person name="Rosenthal R."/>
            <person name="Allen A."/>
            <person name="Leadbetter J.R."/>
            <person name="Paulsen I.T."/>
        </authorList>
    </citation>
    <scope>NUCLEOTIDE SEQUENCE [LARGE SCALE GENOMIC DNA]</scope>
    <source>
        <strain evidence="5">ATCC BAA-887 / DSM 12427 / ZAS-2</strain>
    </source>
</reference>
<keyword evidence="5" id="KW-1185">Reference proteome</keyword>
<dbReference type="InterPro" id="IPR036409">
    <property type="entry name" value="Aldolase_II/adducin_N_sf"/>
</dbReference>
<dbReference type="AlphaFoldDB" id="F5YNX5"/>
<reference evidence="4 5" key="2">
    <citation type="journal article" date="2011" name="ISME J.">
        <title>RNA-seq reveals cooperative metabolic interactions between two termite-gut spirochete species in co-culture.</title>
        <authorList>
            <person name="Rosenthal A.Z."/>
            <person name="Matson E.G."/>
            <person name="Eldar A."/>
            <person name="Leadbetter J.R."/>
        </authorList>
    </citation>
    <scope>NUCLEOTIDE SEQUENCE [LARGE SCALE GENOMIC DNA]</scope>
    <source>
        <strain evidence="5">ATCC BAA-887 / DSM 12427 / ZAS-2</strain>
    </source>
</reference>
<dbReference type="Pfam" id="PF00596">
    <property type="entry name" value="Aldolase_II"/>
    <property type="match status" value="1"/>
</dbReference>
<keyword evidence="1" id="KW-0479">Metal-binding</keyword>
<dbReference type="InterPro" id="IPR050197">
    <property type="entry name" value="Aldolase_class_II_sugar_metab"/>
</dbReference>
<dbReference type="OrthoDB" id="422493at2"/>
<dbReference type="PANTHER" id="PTHR22789">
    <property type="entry name" value="FUCULOSE PHOSPHATE ALDOLASE"/>
    <property type="match status" value="1"/>
</dbReference>
<dbReference type="KEGG" id="tpi:TREPR_0034"/>
<sequence>MVKDGYVKYRAIHTPAGATESPLWAQLNEARTRLHDLGLVGEYPGGPGYGNVSVRLGENDFLISGTATGEKRVLTINEYSWVSSFDIEKNTVTTKGPVQASSESMTHGAVYRAFPGAVSVLHIHSRKIFDGMLRDGYPSTPAGAAYGTPEIALAISDCVARLGKPSGVIVMAGHDEGVIAWGPGIDKALDLVLELCTKYKLDAKN</sequence>
<accession>F5YNX5</accession>